<dbReference type="EMBL" id="RSDW01000001">
    <property type="protein sequence ID" value="RSL16556.1"/>
    <property type="molecule type" value="Genomic_DNA"/>
</dbReference>
<proteinExistence type="predicted"/>
<evidence type="ECO:0000313" key="1">
    <source>
        <dbReference type="EMBL" id="RSL16556.1"/>
    </source>
</evidence>
<dbReference type="InterPro" id="IPR027405">
    <property type="entry name" value="YidB-like"/>
</dbReference>
<dbReference type="Gene3D" id="1.10.10.690">
    <property type="entry name" value="YidB-like"/>
    <property type="match status" value="1"/>
</dbReference>
<dbReference type="SUPFAM" id="SSF140804">
    <property type="entry name" value="YidB-like"/>
    <property type="match status" value="1"/>
</dbReference>
<dbReference type="AlphaFoldDB" id="A0A3R9R2Q7"/>
<dbReference type="Pfam" id="PF20159">
    <property type="entry name" value="YidB"/>
    <property type="match status" value="1"/>
</dbReference>
<dbReference type="Proteomes" id="UP000269669">
    <property type="component" value="Unassembled WGS sequence"/>
</dbReference>
<comment type="caution">
    <text evidence="1">The sequence shown here is derived from an EMBL/GenBank/DDBJ whole genome shotgun (WGS) entry which is preliminary data.</text>
</comment>
<keyword evidence="2" id="KW-1185">Reference proteome</keyword>
<gene>
    <name evidence="1" type="ORF">EDE15_2076</name>
</gene>
<name>A0A3R9R2Q7_9BACT</name>
<organism evidence="1 2">
    <name type="scientific">Edaphobacter aggregans</name>
    <dbReference type="NCBI Taxonomy" id="570835"/>
    <lineage>
        <taxon>Bacteria</taxon>
        <taxon>Pseudomonadati</taxon>
        <taxon>Acidobacteriota</taxon>
        <taxon>Terriglobia</taxon>
        <taxon>Terriglobales</taxon>
        <taxon>Acidobacteriaceae</taxon>
        <taxon>Edaphobacter</taxon>
    </lineage>
</organism>
<protein>
    <submittedName>
        <fullName evidence="1">Uncharacterized protein DUF937</fullName>
    </submittedName>
</protein>
<dbReference type="InterPro" id="IPR045372">
    <property type="entry name" value="YidB"/>
</dbReference>
<accession>A0A3R9R2Q7</accession>
<dbReference type="OrthoDB" id="120162at2"/>
<sequence>MGILDTIQALAGQAGQAAGTDQAKVAGGFIEALTQHPEGIQGLLNSFKQNGMEEHVGAWSTGQNATATPEQVQQGLSGTGLIEKTAERAGVSPQIVQTALATILPMAIQHFAPNGQAAEQGSLGGLAQQFLGKLV</sequence>
<dbReference type="RefSeq" id="WP_125485152.1">
    <property type="nucleotide sequence ID" value="NZ_RSDW01000001.1"/>
</dbReference>
<evidence type="ECO:0000313" key="2">
    <source>
        <dbReference type="Proteomes" id="UP000269669"/>
    </source>
</evidence>
<reference evidence="1 2" key="1">
    <citation type="submission" date="2018-12" db="EMBL/GenBank/DDBJ databases">
        <title>Sequencing of bacterial isolates from soil warming experiment in Harvard Forest, Massachusetts, USA.</title>
        <authorList>
            <person name="Deangelis K."/>
        </authorList>
    </citation>
    <scope>NUCLEOTIDE SEQUENCE [LARGE SCALE GENOMIC DNA]</scope>
    <source>
        <strain evidence="1 2">EB153</strain>
    </source>
</reference>